<evidence type="ECO:0000256" key="2">
    <source>
        <dbReference type="ARBA" id="ARBA00023235"/>
    </source>
</evidence>
<evidence type="ECO:0000313" key="3">
    <source>
        <dbReference type="EMBL" id="KAF4504049.1"/>
    </source>
</evidence>
<comment type="caution">
    <text evidence="3">The sequence shown here is derived from an EMBL/GenBank/DDBJ whole genome shotgun (WGS) entry which is preliminary data.</text>
</comment>
<dbReference type="Pfam" id="PF01177">
    <property type="entry name" value="Asp_Glu_race"/>
    <property type="match status" value="1"/>
</dbReference>
<proteinExistence type="inferred from homology"/>
<organism evidence="3 4">
    <name type="scientific">Ophiocordyceps sinensis</name>
    <dbReference type="NCBI Taxonomy" id="72228"/>
    <lineage>
        <taxon>Eukaryota</taxon>
        <taxon>Fungi</taxon>
        <taxon>Dikarya</taxon>
        <taxon>Ascomycota</taxon>
        <taxon>Pezizomycotina</taxon>
        <taxon>Sordariomycetes</taxon>
        <taxon>Hypocreomycetidae</taxon>
        <taxon>Hypocreales</taxon>
        <taxon>Ophiocordycipitaceae</taxon>
        <taxon>Ophiocordyceps</taxon>
    </lineage>
</organism>
<dbReference type="OrthoDB" id="187836at2759"/>
<dbReference type="NCBIfam" id="TIGR00035">
    <property type="entry name" value="asp_race"/>
    <property type="match status" value="1"/>
</dbReference>
<evidence type="ECO:0008006" key="5">
    <source>
        <dbReference type="Google" id="ProtNLM"/>
    </source>
</evidence>
<dbReference type="EMBL" id="JAAVMX010000012">
    <property type="protein sequence ID" value="KAF4504049.1"/>
    <property type="molecule type" value="Genomic_DNA"/>
</dbReference>
<reference evidence="3 4" key="1">
    <citation type="journal article" date="2020" name="Genome Biol. Evol.">
        <title>A new high-quality draft genome assembly of the Chinese cordyceps Ophiocordyceps sinensis.</title>
        <authorList>
            <person name="Shu R."/>
            <person name="Zhang J."/>
            <person name="Meng Q."/>
            <person name="Zhang H."/>
            <person name="Zhou G."/>
            <person name="Li M."/>
            <person name="Wu P."/>
            <person name="Zhao Y."/>
            <person name="Chen C."/>
            <person name="Qin Q."/>
        </authorList>
    </citation>
    <scope>NUCLEOTIDE SEQUENCE [LARGE SCALE GENOMIC DNA]</scope>
    <source>
        <strain evidence="3 4">IOZ07</strain>
    </source>
</reference>
<gene>
    <name evidence="3" type="ORF">G6O67_008668</name>
</gene>
<dbReference type="PANTHER" id="PTHR21198">
    <property type="entry name" value="GLUTAMATE RACEMASE"/>
    <property type="match status" value="1"/>
</dbReference>
<keyword evidence="2" id="KW-0413">Isomerase</keyword>
<sequence length="233" mass="25584">MKTIGIIGGMGWPSSCAYYEKINSLISTQTGGSHGAKLALIQTDSEEILRLEEAGEWKRLGEIMVGLAEKLKSVEADFFLIACNTMHKSLLLLGDQRLPLPLIHIVDATAQKLTGYKKVGLLGSRVTMTEEYFVGRLTEQYGLEVLVPPPDEQTKVQAAVKELARAVFRDATREMFRGIIAGLVERGAEVVVLGCTEFGRLVREEDCPRPMVDTLVAHVEAAVRMASDEDCMS</sequence>
<dbReference type="InterPro" id="IPR015942">
    <property type="entry name" value="Asp/Glu/hydantoin_racemase"/>
</dbReference>
<dbReference type="PROSITE" id="PS00924">
    <property type="entry name" value="ASP_GLU_RACEMASE_2"/>
    <property type="match status" value="1"/>
</dbReference>
<comment type="similarity">
    <text evidence="1">Belongs to the aspartate/glutamate racemases family.</text>
</comment>
<dbReference type="AlphaFoldDB" id="A0A8H4LQP3"/>
<evidence type="ECO:0000256" key="1">
    <source>
        <dbReference type="ARBA" id="ARBA00007847"/>
    </source>
</evidence>
<evidence type="ECO:0000313" key="4">
    <source>
        <dbReference type="Proteomes" id="UP000557566"/>
    </source>
</evidence>
<keyword evidence="4" id="KW-1185">Reference proteome</keyword>
<dbReference type="SUPFAM" id="SSF53681">
    <property type="entry name" value="Aspartate/glutamate racemase"/>
    <property type="match status" value="2"/>
</dbReference>
<dbReference type="InterPro" id="IPR001920">
    <property type="entry name" value="Asp/Glu_race"/>
</dbReference>
<dbReference type="InterPro" id="IPR033134">
    <property type="entry name" value="Asp/Glu_racemase_AS_2"/>
</dbReference>
<dbReference type="PANTHER" id="PTHR21198:SF7">
    <property type="entry name" value="ASPARTATE-GLUTAMATE RACEMASE FAMILY"/>
    <property type="match status" value="1"/>
</dbReference>
<accession>A0A8H4LQP3</accession>
<dbReference type="GO" id="GO:0047661">
    <property type="term" value="F:amino-acid racemase activity"/>
    <property type="evidence" value="ECO:0007669"/>
    <property type="project" value="InterPro"/>
</dbReference>
<dbReference type="Gene3D" id="3.40.50.1860">
    <property type="match status" value="2"/>
</dbReference>
<protein>
    <recommendedName>
        <fullName evidence="5">Aspartate racemase</fullName>
    </recommendedName>
</protein>
<dbReference type="Proteomes" id="UP000557566">
    <property type="component" value="Unassembled WGS sequence"/>
</dbReference>
<name>A0A8H4LQP3_9HYPO</name>
<dbReference type="InterPro" id="IPR004380">
    <property type="entry name" value="Asp_race"/>
</dbReference>